<evidence type="ECO:0000256" key="1">
    <source>
        <dbReference type="SAM" id="Phobius"/>
    </source>
</evidence>
<dbReference type="PhylomeDB" id="P91075"/>
<sequence>MSYLLEGPLMSFSAVFVTSIGVICSVFTIFMNIYFIKQIGRTRQKMILFFYRLFLDLAYSVLACAYMTFCILYSFFTEELREQQFFIIYIGFPLQTAGAMRMIVALAIHTPIMYHKYRDLCPSVIILILAIGLGMFENLVLFLFCSLNNFAMPRNCGVLRCAIDSCFFDFWTTDRSVVFALNFAFSGLLSTKLLIFHKSHRQNTGGVQSKVNNLAMIDAANVFLGDFFPTSISNYIAQFAFSSFKNIGPYMFIIKLIGNAVESIFILKILKKKSARASIVVASRTLQN</sequence>
<dbReference type="KEGG" id="cel:CELE_C18B10.3"/>
<dbReference type="PANTHER" id="PTHR10664">
    <property type="entry name" value="SERPENTINE RECEPTOR-C.ELEGANS"/>
    <property type="match status" value="1"/>
</dbReference>
<accession>P91075</accession>
<gene>
    <name evidence="2 4" type="primary">srbc-9</name>
    <name evidence="4" type="ORF">C18B10.3</name>
    <name evidence="2" type="ORF">CELE_C18B10.3</name>
</gene>
<feature type="transmembrane region" description="Helical" evidence="1">
    <location>
        <begin position="120"/>
        <end position="144"/>
    </location>
</feature>
<dbReference type="InParanoid" id="P91075"/>
<dbReference type="AlphaFoldDB" id="P91075"/>
<dbReference type="UCSC" id="C18B10.3">
    <property type="organism name" value="c. elegans"/>
</dbReference>
<dbReference type="EMBL" id="BX284605">
    <property type="protein sequence ID" value="CCD63003.1"/>
    <property type="molecule type" value="Genomic_DNA"/>
</dbReference>
<dbReference type="PANTHER" id="PTHR10664:SF2">
    <property type="entry name" value="SERPENTINE RECEPTOR, CLASS BC (CLASS B-LIKE)"/>
    <property type="match status" value="1"/>
</dbReference>
<dbReference type="AGR" id="WB:WBGene00015960"/>
<feature type="transmembrane region" description="Helical" evidence="1">
    <location>
        <begin position="177"/>
        <end position="196"/>
    </location>
</feature>
<dbReference type="CTD" id="182770"/>
<keyword evidence="1" id="KW-0812">Transmembrane</keyword>
<dbReference type="Proteomes" id="UP000001940">
    <property type="component" value="Chromosome V"/>
</dbReference>
<keyword evidence="2" id="KW-0675">Receptor</keyword>
<feature type="transmembrane region" description="Helical" evidence="1">
    <location>
        <begin position="12"/>
        <end position="36"/>
    </location>
</feature>
<dbReference type="PIR" id="F89103">
    <property type="entry name" value="F89103"/>
</dbReference>
<evidence type="ECO:0000313" key="3">
    <source>
        <dbReference type="Proteomes" id="UP000001940"/>
    </source>
</evidence>
<proteinExistence type="predicted"/>
<feature type="transmembrane region" description="Helical" evidence="1">
    <location>
        <begin position="217"/>
        <end position="241"/>
    </location>
</feature>
<keyword evidence="3" id="KW-1185">Reference proteome</keyword>
<keyword evidence="1" id="KW-0472">Membrane</keyword>
<protein>
    <submittedName>
        <fullName evidence="2">Serpentine Receptor, class BC (Class B-like)</fullName>
    </submittedName>
</protein>
<dbReference type="eggNOG" id="ENOG502R2IJ">
    <property type="taxonomic scope" value="Eukaryota"/>
</dbReference>
<dbReference type="WormBase" id="C18B10.3">
    <property type="protein sequence ID" value="CE38035"/>
    <property type="gene ID" value="WBGene00015960"/>
    <property type="gene designation" value="srbc-9"/>
</dbReference>
<dbReference type="RefSeq" id="NP_504927.2">
    <property type="nucleotide sequence ID" value="NM_072526.4"/>
</dbReference>
<feature type="transmembrane region" description="Helical" evidence="1">
    <location>
        <begin position="86"/>
        <end position="108"/>
    </location>
</feature>
<evidence type="ECO:0000313" key="4">
    <source>
        <dbReference type="WormBase" id="C18B10.3"/>
    </source>
</evidence>
<reference evidence="2 3" key="1">
    <citation type="journal article" date="1998" name="Science">
        <title>Genome sequence of the nematode C. elegans: a platform for investigating biology.</title>
        <authorList>
            <consortium name="The C. elegans sequencing consortium"/>
            <person name="Sulson J.E."/>
            <person name="Waterston R."/>
        </authorList>
    </citation>
    <scope>NUCLEOTIDE SEQUENCE [LARGE SCALE GENOMIC DNA]</scope>
    <source>
        <strain evidence="2 3">Bristol N2</strain>
    </source>
</reference>
<organism evidence="2 3">
    <name type="scientific">Caenorhabditis elegans</name>
    <dbReference type="NCBI Taxonomy" id="6239"/>
    <lineage>
        <taxon>Eukaryota</taxon>
        <taxon>Metazoa</taxon>
        <taxon>Ecdysozoa</taxon>
        <taxon>Nematoda</taxon>
        <taxon>Chromadorea</taxon>
        <taxon>Rhabditida</taxon>
        <taxon>Rhabditina</taxon>
        <taxon>Rhabditomorpha</taxon>
        <taxon>Rhabditoidea</taxon>
        <taxon>Rhabditidae</taxon>
        <taxon>Peloderinae</taxon>
        <taxon>Caenorhabditis</taxon>
    </lineage>
</organism>
<feature type="transmembrane region" description="Helical" evidence="1">
    <location>
        <begin position="247"/>
        <end position="267"/>
    </location>
</feature>
<dbReference type="GeneID" id="182770"/>
<dbReference type="Pfam" id="PF10316">
    <property type="entry name" value="7TM_GPCR_Srbc"/>
    <property type="match status" value="1"/>
</dbReference>
<evidence type="ECO:0000313" key="2">
    <source>
        <dbReference type="EMBL" id="CCD63003.1"/>
    </source>
</evidence>
<keyword evidence="1" id="KW-1133">Transmembrane helix</keyword>
<dbReference type="HOGENOM" id="CLU_059075_1_0_1"/>
<dbReference type="InterPro" id="IPR019420">
    <property type="entry name" value="7TM_GPCR_serpentine_rcpt_Srbc"/>
</dbReference>
<name>P91075_CAEEL</name>
<feature type="transmembrane region" description="Helical" evidence="1">
    <location>
        <begin position="48"/>
        <end position="74"/>
    </location>
</feature>
<dbReference type="PaxDb" id="6239-C18B10.3"/>